<keyword evidence="3" id="KW-0175">Coiled coil</keyword>
<dbReference type="GO" id="GO:0005576">
    <property type="term" value="C:extracellular region"/>
    <property type="evidence" value="ECO:0007669"/>
    <property type="project" value="UniProtKB-SubCell"/>
</dbReference>
<comment type="similarity">
    <text evidence="1 5">Belongs to the FliD family.</text>
</comment>
<name>A0A3D8M5T5_9ALTE</name>
<dbReference type="Pfam" id="PF02465">
    <property type="entry name" value="FliD_N"/>
    <property type="match status" value="1"/>
</dbReference>
<dbReference type="Pfam" id="PF07195">
    <property type="entry name" value="FliD_C"/>
    <property type="match status" value="1"/>
</dbReference>
<evidence type="ECO:0000256" key="3">
    <source>
        <dbReference type="ARBA" id="ARBA00023054"/>
    </source>
</evidence>
<keyword evidence="8" id="KW-0969">Cilium</keyword>
<feature type="domain" description="Flagellar hook-associated protein 2 C-terminal" evidence="7">
    <location>
        <begin position="236"/>
        <end position="474"/>
    </location>
</feature>
<dbReference type="Proteomes" id="UP000256561">
    <property type="component" value="Unassembled WGS sequence"/>
</dbReference>
<accession>A0A3D8M5T5</accession>
<evidence type="ECO:0000256" key="1">
    <source>
        <dbReference type="ARBA" id="ARBA00009764"/>
    </source>
</evidence>
<comment type="subcellular location">
    <subcellularLocation>
        <location evidence="5">Secreted</location>
    </subcellularLocation>
    <subcellularLocation>
        <location evidence="5">Bacterial flagellum</location>
    </subcellularLocation>
</comment>
<sequence length="484" mass="51925">MSIQSLGVGSGLALDDLVNQLLQAERQPKENRLNEREERIEAEISGLGQIKSKLSDFKDSLDDLRTDSDLNSREPVITNPSEDYDVLSAEASNSALTGSYDIAVTQLASGSRIETNNASAGGYTSSTDSVLSAGSGTLTFKIDATGDSFTVDVTAGMTLADLREAINAHADNFGVNANIIDTGTTTGGAKLVLTSDVTGSGNDLQIVNDNDLADLQKIATTDSTETSTYLSPVKSATNAMATIDGIAVESATNDFESTIQNVSFEVKEVSPLASDGVTYETTSLNIGYDKEGLEEKIRAFVDNYNKLISEIETLTKYGESDLEEDGALAGDSLLRGLRQGMASIVGDSVSASSLGNLFELGIEFDNEGKLEVGSTDFGLGSGEERLQDALDDAFDEISALFTDETEGVAVRLYDFVDQYTSYDGLLTLRENAAKDNRDQLYSDREALELRMFSYEQVLRDKYLNLDQTVARMNQTSMALLSALG</sequence>
<evidence type="ECO:0000259" key="7">
    <source>
        <dbReference type="Pfam" id="PF07195"/>
    </source>
</evidence>
<keyword evidence="9" id="KW-1185">Reference proteome</keyword>
<keyword evidence="5" id="KW-0964">Secreted</keyword>
<evidence type="ECO:0000313" key="9">
    <source>
        <dbReference type="Proteomes" id="UP000256561"/>
    </source>
</evidence>
<dbReference type="InterPro" id="IPR040026">
    <property type="entry name" value="FliD"/>
</dbReference>
<dbReference type="GO" id="GO:0071973">
    <property type="term" value="P:bacterial-type flagellum-dependent cell motility"/>
    <property type="evidence" value="ECO:0007669"/>
    <property type="project" value="TreeGrafter"/>
</dbReference>
<dbReference type="OrthoDB" id="9810816at2"/>
<dbReference type="PANTHER" id="PTHR30288:SF0">
    <property type="entry name" value="FLAGELLAR HOOK-ASSOCIATED PROTEIN 2"/>
    <property type="match status" value="1"/>
</dbReference>
<dbReference type="PANTHER" id="PTHR30288">
    <property type="entry name" value="FLAGELLAR CAP/ASSEMBLY PROTEIN FLID"/>
    <property type="match status" value="1"/>
</dbReference>
<dbReference type="EMBL" id="QRHA01000007">
    <property type="protein sequence ID" value="RDV25039.1"/>
    <property type="molecule type" value="Genomic_DNA"/>
</dbReference>
<dbReference type="GO" id="GO:0009421">
    <property type="term" value="C:bacterial-type flagellum filament cap"/>
    <property type="evidence" value="ECO:0007669"/>
    <property type="project" value="InterPro"/>
</dbReference>
<dbReference type="Pfam" id="PF07196">
    <property type="entry name" value="Flagellin_IN"/>
    <property type="match status" value="1"/>
</dbReference>
<evidence type="ECO:0000256" key="4">
    <source>
        <dbReference type="ARBA" id="ARBA00023143"/>
    </source>
</evidence>
<proteinExistence type="inferred from homology"/>
<protein>
    <recommendedName>
        <fullName evidence="5">Flagellar hook-associated protein 2</fullName>
        <shortName evidence="5">HAP2</shortName>
    </recommendedName>
    <alternativeName>
        <fullName evidence="5">Flagellar cap protein</fullName>
    </alternativeName>
</protein>
<dbReference type="AlphaFoldDB" id="A0A3D8M5T5"/>
<comment type="caution">
    <text evidence="8">The sequence shown here is derived from an EMBL/GenBank/DDBJ whole genome shotgun (WGS) entry which is preliminary data.</text>
</comment>
<gene>
    <name evidence="8" type="ORF">DXV75_10430</name>
</gene>
<dbReference type="InterPro" id="IPR010810">
    <property type="entry name" value="Flagellin_hook_IN_motif"/>
</dbReference>
<keyword evidence="8" id="KW-0282">Flagellum</keyword>
<keyword evidence="4 5" id="KW-0975">Bacterial flagellum</keyword>
<feature type="domain" description="Flagellar hook-associated protein 2 N-terminal" evidence="6">
    <location>
        <begin position="10"/>
        <end position="110"/>
    </location>
</feature>
<dbReference type="GO" id="GO:0007155">
    <property type="term" value="P:cell adhesion"/>
    <property type="evidence" value="ECO:0007669"/>
    <property type="project" value="InterPro"/>
</dbReference>
<organism evidence="8 9">
    <name type="scientific">Alteromonas aestuariivivens</name>
    <dbReference type="NCBI Taxonomy" id="1938339"/>
    <lineage>
        <taxon>Bacteria</taxon>
        <taxon>Pseudomonadati</taxon>
        <taxon>Pseudomonadota</taxon>
        <taxon>Gammaproteobacteria</taxon>
        <taxon>Alteromonadales</taxon>
        <taxon>Alteromonadaceae</taxon>
        <taxon>Alteromonas/Salinimonas group</taxon>
        <taxon>Alteromonas</taxon>
    </lineage>
</organism>
<comment type="function">
    <text evidence="5">Required for morphogenesis and for the elongation of the flagellar filament by facilitating polymerization of the flagellin monomers at the tip of growing filament. Forms a capping structure, which prevents flagellin subunits (transported through the central channel of the flagellum) from leaking out without polymerization at the distal end.</text>
</comment>
<evidence type="ECO:0000256" key="2">
    <source>
        <dbReference type="ARBA" id="ARBA00011255"/>
    </source>
</evidence>
<comment type="subunit">
    <text evidence="2 5">Homopentamer.</text>
</comment>
<dbReference type="RefSeq" id="WP_115593371.1">
    <property type="nucleotide sequence ID" value="NZ_QRHA01000007.1"/>
</dbReference>
<dbReference type="GO" id="GO:0009424">
    <property type="term" value="C:bacterial-type flagellum hook"/>
    <property type="evidence" value="ECO:0007669"/>
    <property type="project" value="UniProtKB-UniRule"/>
</dbReference>
<keyword evidence="8" id="KW-0966">Cell projection</keyword>
<dbReference type="InterPro" id="IPR003481">
    <property type="entry name" value="FliD_N"/>
</dbReference>
<reference evidence="9" key="1">
    <citation type="submission" date="2018-08" db="EMBL/GenBank/DDBJ databases">
        <authorList>
            <person name="Zhang J."/>
            <person name="Du Z.-J."/>
        </authorList>
    </citation>
    <scope>NUCLEOTIDE SEQUENCE [LARGE SCALE GENOMIC DNA]</scope>
    <source>
        <strain evidence="9">KCTC 52655</strain>
    </source>
</reference>
<evidence type="ECO:0000259" key="6">
    <source>
        <dbReference type="Pfam" id="PF02465"/>
    </source>
</evidence>
<evidence type="ECO:0000256" key="5">
    <source>
        <dbReference type="RuleBase" id="RU362066"/>
    </source>
</evidence>
<dbReference type="InterPro" id="IPR010809">
    <property type="entry name" value="FliD_C"/>
</dbReference>
<evidence type="ECO:0000313" key="8">
    <source>
        <dbReference type="EMBL" id="RDV25039.1"/>
    </source>
</evidence>